<feature type="compositionally biased region" description="Basic and acidic residues" evidence="1">
    <location>
        <begin position="156"/>
        <end position="170"/>
    </location>
</feature>
<gene>
    <name evidence="2" type="ORF">AC578_4221</name>
</gene>
<evidence type="ECO:0000313" key="3">
    <source>
        <dbReference type="Proteomes" id="UP000070133"/>
    </source>
</evidence>
<name>A0A139H364_9PEZI</name>
<evidence type="ECO:0000313" key="2">
    <source>
        <dbReference type="EMBL" id="KXS96920.1"/>
    </source>
</evidence>
<keyword evidence="3" id="KW-1185">Reference proteome</keyword>
<feature type="region of interest" description="Disordered" evidence="1">
    <location>
        <begin position="150"/>
        <end position="241"/>
    </location>
</feature>
<protein>
    <submittedName>
        <fullName evidence="2">Uncharacterized protein</fullName>
    </submittedName>
</protein>
<reference evidence="2 3" key="1">
    <citation type="submission" date="2015-07" db="EMBL/GenBank/DDBJ databases">
        <title>Comparative genomics of the Sigatoka disease complex on banana suggests a link between parallel evolutionary changes in Pseudocercospora fijiensis and Pseudocercospora eumusae and increased virulence on the banana host.</title>
        <authorList>
            <person name="Chang T.-C."/>
            <person name="Salvucci A."/>
            <person name="Crous P.W."/>
            <person name="Stergiopoulos I."/>
        </authorList>
    </citation>
    <scope>NUCLEOTIDE SEQUENCE [LARGE SCALE GENOMIC DNA]</scope>
    <source>
        <strain evidence="2 3">CBS 114824</strain>
    </source>
</reference>
<dbReference type="AlphaFoldDB" id="A0A139H364"/>
<organism evidence="2 3">
    <name type="scientific">Pseudocercospora eumusae</name>
    <dbReference type="NCBI Taxonomy" id="321146"/>
    <lineage>
        <taxon>Eukaryota</taxon>
        <taxon>Fungi</taxon>
        <taxon>Dikarya</taxon>
        <taxon>Ascomycota</taxon>
        <taxon>Pezizomycotina</taxon>
        <taxon>Dothideomycetes</taxon>
        <taxon>Dothideomycetidae</taxon>
        <taxon>Mycosphaerellales</taxon>
        <taxon>Mycosphaerellaceae</taxon>
        <taxon>Pseudocercospora</taxon>
    </lineage>
</organism>
<evidence type="ECO:0000256" key="1">
    <source>
        <dbReference type="SAM" id="MobiDB-lite"/>
    </source>
</evidence>
<proteinExistence type="predicted"/>
<dbReference type="EMBL" id="LFZN01000159">
    <property type="protein sequence ID" value="KXS96920.1"/>
    <property type="molecule type" value="Genomic_DNA"/>
</dbReference>
<feature type="compositionally biased region" description="Basic and acidic residues" evidence="1">
    <location>
        <begin position="193"/>
        <end position="218"/>
    </location>
</feature>
<feature type="compositionally biased region" description="Acidic residues" evidence="1">
    <location>
        <begin position="220"/>
        <end position="241"/>
    </location>
</feature>
<comment type="caution">
    <text evidence="2">The sequence shown here is derived from an EMBL/GenBank/DDBJ whole genome shotgun (WGS) entry which is preliminary data.</text>
</comment>
<dbReference type="Proteomes" id="UP000070133">
    <property type="component" value="Unassembled WGS sequence"/>
</dbReference>
<sequence>MGPLGAWRYEPGRSFYALSTRDLVLNNNHHHHHHHHHQTPAQQVKTSHEFLQLARSNRIHLYNWQKNRIARVARELHVQRLEHLTTLQNVSRLIEVCLEAWPCYRNFTREEQQVAADTIVKWLRIESVNRWFADNKRRGDESILEWDETHYPAPTDSEHLAHTEMSETRRGKPQPVKSKGQQVVSQEDDEHVDDASSEQHGEDAESLDGRKEYGKQFEQEPVDEEQWQEDTACEFERADDDSTSDLYRVICEHDLSPLACGQIVQLRRVGKNPGKSILSLSSVVDQR</sequence>
<accession>A0A139H364</accession>